<dbReference type="AlphaFoldDB" id="R7UG70"/>
<reference evidence="2 4" key="2">
    <citation type="journal article" date="2013" name="Nature">
        <title>Insights into bilaterian evolution from three spiralian genomes.</title>
        <authorList>
            <person name="Simakov O."/>
            <person name="Marletaz F."/>
            <person name="Cho S.J."/>
            <person name="Edsinger-Gonzales E."/>
            <person name="Havlak P."/>
            <person name="Hellsten U."/>
            <person name="Kuo D.H."/>
            <person name="Larsson T."/>
            <person name="Lv J."/>
            <person name="Arendt D."/>
            <person name="Savage R."/>
            <person name="Osoegawa K."/>
            <person name="de Jong P."/>
            <person name="Grimwood J."/>
            <person name="Chapman J.A."/>
            <person name="Shapiro H."/>
            <person name="Aerts A."/>
            <person name="Otillar R.P."/>
            <person name="Terry A.Y."/>
            <person name="Boore J.L."/>
            <person name="Grigoriev I.V."/>
            <person name="Lindberg D.R."/>
            <person name="Seaver E.C."/>
            <person name="Weisblat D.A."/>
            <person name="Putnam N.H."/>
            <person name="Rokhsar D.S."/>
        </authorList>
    </citation>
    <scope>NUCLEOTIDE SEQUENCE</scope>
    <source>
        <strain evidence="2 4">I ESC-2004</strain>
    </source>
</reference>
<evidence type="ECO:0000313" key="2">
    <source>
        <dbReference type="EMBL" id="ELU02292.1"/>
    </source>
</evidence>
<protein>
    <submittedName>
        <fullName evidence="2 3">Uncharacterized protein</fullName>
    </submittedName>
</protein>
<dbReference type="GO" id="GO:0005829">
    <property type="term" value="C:cytosol"/>
    <property type="evidence" value="ECO:0007669"/>
    <property type="project" value="TreeGrafter"/>
</dbReference>
<sequence length="525" mass="55760">MATNPRIQNHLNHSSNDSSELKNDRINMVSNNDSILLSEKGPIAHKKSLEQQLMNPVGPMQTPPKPKKGGFQITRVVTKAMGNHLTDDLENDSVDDLDETNTEDMSSDIMDLSTSKLTDIDKDPSSTDTIQSFVPEDTSKEAKPKSTPPSASFQAPLTPNHTAGSAQTPSHLLATTAVIQPILDAKPNEGQSTRFKVVKIESKEPFKRGRWMCLDFLDPPQKPIVDGVDKVTDRTEKLPDEVGSGNSSAASSVHYVPGVDDPANLFSNIVYSEGAHMIVEPQPIRPMVGGAQTIIANGGDYAPAGIATAEGSVIPNPNSNAPTTLHPQVPSTGEPAVGPPQQYSQPSSQAAQPTGQQDFSTHSIPQASTQDFSTQSGPNASLPPPPAAHPQNEFGSQPAPAPVPSGAHSNTASPSNELMQGSVELMPEQPRYGHGGDEKQLLLSVGGAASHRPLSQSGLTLQMVMQPSLKDDDEGDSLKYSCAVLLHLGQVIQAAVYFSSSFICGTSLISEHENLGEFLKSAQDS</sequence>
<dbReference type="Proteomes" id="UP000014760">
    <property type="component" value="Unassembled WGS sequence"/>
</dbReference>
<dbReference type="STRING" id="283909.R7UG70"/>
<dbReference type="PANTHER" id="PTHR46745:SF1">
    <property type="entry name" value="TSC22 DOMAIN FAMILY PROTEIN 1"/>
    <property type="match status" value="1"/>
</dbReference>
<keyword evidence="4" id="KW-1185">Reference proteome</keyword>
<feature type="compositionally biased region" description="Acidic residues" evidence="1">
    <location>
        <begin position="88"/>
        <end position="106"/>
    </location>
</feature>
<evidence type="ECO:0000313" key="3">
    <source>
        <dbReference type="EnsemblMetazoa" id="CapteP213832"/>
    </source>
</evidence>
<dbReference type="GO" id="GO:0008284">
    <property type="term" value="P:positive regulation of cell population proliferation"/>
    <property type="evidence" value="ECO:0007669"/>
    <property type="project" value="TreeGrafter"/>
</dbReference>
<dbReference type="PANTHER" id="PTHR46745">
    <property type="entry name" value="TSC22 DOMAIN FAMILY PROTEIN 1"/>
    <property type="match status" value="1"/>
</dbReference>
<dbReference type="EMBL" id="KB304239">
    <property type="protein sequence ID" value="ELU02292.1"/>
    <property type="molecule type" value="Genomic_DNA"/>
</dbReference>
<gene>
    <name evidence="2" type="ORF">CAPTEDRAFT_213832</name>
</gene>
<feature type="compositionally biased region" description="Polar residues" evidence="1">
    <location>
        <begin position="1"/>
        <end position="18"/>
    </location>
</feature>
<organism evidence="2">
    <name type="scientific">Capitella teleta</name>
    <name type="common">Polychaete worm</name>
    <dbReference type="NCBI Taxonomy" id="283909"/>
    <lineage>
        <taxon>Eukaryota</taxon>
        <taxon>Metazoa</taxon>
        <taxon>Spiralia</taxon>
        <taxon>Lophotrochozoa</taxon>
        <taxon>Annelida</taxon>
        <taxon>Polychaeta</taxon>
        <taxon>Sedentaria</taxon>
        <taxon>Scolecida</taxon>
        <taxon>Capitellidae</taxon>
        <taxon>Capitella</taxon>
    </lineage>
</organism>
<dbReference type="OrthoDB" id="8961796at2759"/>
<reference evidence="3" key="3">
    <citation type="submission" date="2015-06" db="UniProtKB">
        <authorList>
            <consortium name="EnsemblMetazoa"/>
        </authorList>
    </citation>
    <scope>IDENTIFICATION</scope>
</reference>
<feature type="compositionally biased region" description="Polar residues" evidence="1">
    <location>
        <begin position="358"/>
        <end position="379"/>
    </location>
</feature>
<accession>R7UG70</accession>
<feature type="region of interest" description="Disordered" evidence="1">
    <location>
        <begin position="312"/>
        <end position="416"/>
    </location>
</feature>
<dbReference type="GO" id="GO:0043066">
    <property type="term" value="P:negative regulation of apoptotic process"/>
    <property type="evidence" value="ECO:0007669"/>
    <property type="project" value="TreeGrafter"/>
</dbReference>
<evidence type="ECO:0000313" key="4">
    <source>
        <dbReference type="Proteomes" id="UP000014760"/>
    </source>
</evidence>
<dbReference type="OMA" id="PAVHIQK"/>
<feature type="compositionally biased region" description="Polar residues" evidence="1">
    <location>
        <begin position="315"/>
        <end position="331"/>
    </location>
</feature>
<proteinExistence type="predicted"/>
<feature type="region of interest" description="Disordered" evidence="1">
    <location>
        <begin position="84"/>
        <end position="167"/>
    </location>
</feature>
<feature type="compositionally biased region" description="Low complexity" evidence="1">
    <location>
        <begin position="339"/>
        <end position="357"/>
    </location>
</feature>
<dbReference type="GO" id="GO:0005634">
    <property type="term" value="C:nucleus"/>
    <property type="evidence" value="ECO:0007669"/>
    <property type="project" value="TreeGrafter"/>
</dbReference>
<name>R7UG70_CAPTE</name>
<reference evidence="4" key="1">
    <citation type="submission" date="2012-12" db="EMBL/GenBank/DDBJ databases">
        <authorList>
            <person name="Hellsten U."/>
            <person name="Grimwood J."/>
            <person name="Chapman J.A."/>
            <person name="Shapiro H."/>
            <person name="Aerts A."/>
            <person name="Otillar R.P."/>
            <person name="Terry A.Y."/>
            <person name="Boore J.L."/>
            <person name="Simakov O."/>
            <person name="Marletaz F."/>
            <person name="Cho S.-J."/>
            <person name="Edsinger-Gonzales E."/>
            <person name="Havlak P."/>
            <person name="Kuo D.-H."/>
            <person name="Larsson T."/>
            <person name="Lv J."/>
            <person name="Arendt D."/>
            <person name="Savage R."/>
            <person name="Osoegawa K."/>
            <person name="de Jong P."/>
            <person name="Lindberg D.R."/>
            <person name="Seaver E.C."/>
            <person name="Weisblat D.A."/>
            <person name="Putnam N.H."/>
            <person name="Grigoriev I.V."/>
            <person name="Rokhsar D.S."/>
        </authorList>
    </citation>
    <scope>NUCLEOTIDE SEQUENCE</scope>
    <source>
        <strain evidence="4">I ESC-2004</strain>
    </source>
</reference>
<feature type="region of interest" description="Disordered" evidence="1">
    <location>
        <begin position="1"/>
        <end position="22"/>
    </location>
</feature>
<feature type="compositionally biased region" description="Polar residues" evidence="1">
    <location>
        <begin position="407"/>
        <end position="416"/>
    </location>
</feature>
<dbReference type="EnsemblMetazoa" id="CapteT213832">
    <property type="protein sequence ID" value="CapteP213832"/>
    <property type="gene ID" value="CapteG213832"/>
</dbReference>
<dbReference type="EMBL" id="AMQN01001672">
    <property type="status" value="NOT_ANNOTATED_CDS"/>
    <property type="molecule type" value="Genomic_DNA"/>
</dbReference>
<evidence type="ECO:0000256" key="1">
    <source>
        <dbReference type="SAM" id="MobiDB-lite"/>
    </source>
</evidence>
<dbReference type="HOGENOM" id="CLU_519000_0_0_1"/>
<feature type="compositionally biased region" description="Polar residues" evidence="1">
    <location>
        <begin position="148"/>
        <end position="167"/>
    </location>
</feature>